<dbReference type="OrthoDB" id="271303at2759"/>
<feature type="domain" description="GHMP kinase C-terminal" evidence="8">
    <location>
        <begin position="738"/>
        <end position="815"/>
    </location>
</feature>
<dbReference type="InterPro" id="IPR012887">
    <property type="entry name" value="GDP_fucose_pyrophosphorylase"/>
</dbReference>
<dbReference type="EMBL" id="FN668639">
    <property type="protein sequence ID" value="CBK20434.2"/>
    <property type="molecule type" value="Genomic_DNA"/>
</dbReference>
<evidence type="ECO:0000259" key="7">
    <source>
        <dbReference type="Pfam" id="PF07959"/>
    </source>
</evidence>
<dbReference type="InterPro" id="IPR006204">
    <property type="entry name" value="GHMP_kinase_N_dom"/>
</dbReference>
<feature type="domain" description="GHMP kinase N-terminal" evidence="6">
    <location>
        <begin position="583"/>
        <end position="654"/>
    </location>
</feature>
<dbReference type="GO" id="GO:0050201">
    <property type="term" value="F:fucokinase activity"/>
    <property type="evidence" value="ECO:0007669"/>
    <property type="project" value="TreeGrafter"/>
</dbReference>
<evidence type="ECO:0000259" key="6">
    <source>
        <dbReference type="Pfam" id="PF00288"/>
    </source>
</evidence>
<feature type="domain" description="GDP-fucose pyrophosphorylase" evidence="7">
    <location>
        <begin position="9"/>
        <end position="264"/>
    </location>
</feature>
<dbReference type="Pfam" id="PF08544">
    <property type="entry name" value="GHMP_kinases_C"/>
    <property type="match status" value="1"/>
</dbReference>
<dbReference type="Proteomes" id="UP000008312">
    <property type="component" value="Unassembled WGS sequence"/>
</dbReference>
<dbReference type="OMA" id="QRWREAW"/>
<protein>
    <recommendedName>
        <fullName evidence="11">GHMP kinase N-terminal domain-containing protein</fullName>
    </recommendedName>
</protein>
<dbReference type="AlphaFoldDB" id="D8LXX9"/>
<keyword evidence="1" id="KW-0808">Transferase</keyword>
<dbReference type="InterPro" id="IPR013750">
    <property type="entry name" value="GHMP_kinase_C_dom"/>
</dbReference>
<dbReference type="InterPro" id="IPR036554">
    <property type="entry name" value="GHMP_kinase_C_sf"/>
</dbReference>
<evidence type="ECO:0000313" key="9">
    <source>
        <dbReference type="EMBL" id="CBK20434.2"/>
    </source>
</evidence>
<dbReference type="InterPro" id="IPR052203">
    <property type="entry name" value="GHMP_Kinase-Related"/>
</dbReference>
<keyword evidence="3" id="KW-0418">Kinase</keyword>
<gene>
    <name evidence="9" type="ORF">GSBLH_T00000774001</name>
</gene>
<dbReference type="Gene3D" id="3.30.230.120">
    <property type="match status" value="1"/>
</dbReference>
<dbReference type="GO" id="GO:0005524">
    <property type="term" value="F:ATP binding"/>
    <property type="evidence" value="ECO:0007669"/>
    <property type="project" value="UniProtKB-KW"/>
</dbReference>
<dbReference type="GeneID" id="24918065"/>
<dbReference type="PANTHER" id="PTHR32463">
    <property type="entry name" value="L-FUCOSE KINASE"/>
    <property type="match status" value="1"/>
</dbReference>
<dbReference type="PANTHER" id="PTHR32463:SF0">
    <property type="entry name" value="L-FUCOSE KINASE"/>
    <property type="match status" value="1"/>
</dbReference>
<organism evidence="9">
    <name type="scientific">Blastocystis hominis</name>
    <dbReference type="NCBI Taxonomy" id="12968"/>
    <lineage>
        <taxon>Eukaryota</taxon>
        <taxon>Sar</taxon>
        <taxon>Stramenopiles</taxon>
        <taxon>Bigyra</taxon>
        <taxon>Opalozoa</taxon>
        <taxon>Opalinata</taxon>
        <taxon>Blastocystidae</taxon>
        <taxon>Blastocystis</taxon>
    </lineage>
</organism>
<dbReference type="InterPro" id="IPR020568">
    <property type="entry name" value="Ribosomal_Su5_D2-typ_SF"/>
</dbReference>
<comment type="similarity">
    <text evidence="5">Belongs to the GHMP kinase family.</text>
</comment>
<evidence type="ECO:0000259" key="8">
    <source>
        <dbReference type="Pfam" id="PF08544"/>
    </source>
</evidence>
<evidence type="ECO:0008006" key="11">
    <source>
        <dbReference type="Google" id="ProtNLM"/>
    </source>
</evidence>
<dbReference type="SUPFAM" id="SSF55060">
    <property type="entry name" value="GHMP Kinase, C-terminal domain"/>
    <property type="match status" value="1"/>
</dbReference>
<keyword evidence="4" id="KW-0067">ATP-binding</keyword>
<dbReference type="Pfam" id="PF07959">
    <property type="entry name" value="Fucose_pyrophosphorylase"/>
    <property type="match status" value="1"/>
</dbReference>
<dbReference type="PRINTS" id="PR00959">
    <property type="entry name" value="MEVGALKINASE"/>
</dbReference>
<proteinExistence type="inferred from homology"/>
<evidence type="ECO:0000256" key="5">
    <source>
        <dbReference type="ARBA" id="ARBA00038121"/>
    </source>
</evidence>
<accession>D8LXX9</accession>
<evidence type="ECO:0000313" key="10">
    <source>
        <dbReference type="Proteomes" id="UP000008312"/>
    </source>
</evidence>
<evidence type="ECO:0000256" key="4">
    <source>
        <dbReference type="ARBA" id="ARBA00022840"/>
    </source>
</evidence>
<dbReference type="RefSeq" id="XP_012894482.1">
    <property type="nucleotide sequence ID" value="XM_013039028.1"/>
</dbReference>
<dbReference type="GO" id="GO:0042352">
    <property type="term" value="P:GDP-L-fucose salvage"/>
    <property type="evidence" value="ECO:0007669"/>
    <property type="project" value="TreeGrafter"/>
</dbReference>
<sequence>MGVDSGANPLRIELYSDIMEALGDSPLTYDDYMNLPTSAKKYEAWLRIERSVQAVRDARAIFWRHLRKIQFNVAVPEQSDFVHVGTTKENIEFLTQPSAWASRLRLSRHVQSYITNPAALSDVVVMNSLVSGDGEAGSCAVIEHCRLSGTWSIGSRAFLSQLRSFSDVSVRDGIAVQEIAVSTLNRASPDEGVLTSRLEDCHHAVVICYSIHDSIKAQLGTPQATVCGQSWERFFEVSGLSEKRVWPEGDDRSLWSAKLFPVLTPGEDELDVALWLQDMAHVNMESVKRWRACERISLSDILTYCNPCTSFEWRHRLNLEVALAKMEEVLRNGEDVCVLGIIRKIVSFGVLNELALARLDALATSCDPRRVPRIFSTIADFLAEMAHNKGGLRSGPAHNPDWDLPMASLRAGRLAEAVSMMAALRAKWVNSPERMVRAARHYEAAAQVLVSEVIYKCARSFRRSAAPPLGTWVRASCPIRADLAGGWTDTPPITYELRGGGVCVNVAINLEGQMPVVACARRLKDPVLVLQPPEDSPSSPMVWRTRSDIADYHQPLAPGALFKCAVIALGLVNPASSQELDQQLNFNVGGGIEVRMKSSLPQGSGLGTSSVLSGALLAAICTAVGYEYDADSIVHSVLILEQLLTTGGGWQDQVGGLLPGFKYSESPDQFPVAVKTEVLPATPEFIEAMNGRLIAIYTGRQRLARSLLQDVIRHWYAREPSILQAVTDLRRNSEVCRQAIRDGDLEAVGRCLSKYWESKRVMAPQSEPKFVVEMREALDDIILGSSLAGAGGGGFFLCITKEADQLEEVKRRLSKVQGVDDMMFMRAQINMKGLEVTIGEECIGNPLVKQ</sequence>
<reference evidence="9" key="1">
    <citation type="submission" date="2010-02" db="EMBL/GenBank/DDBJ databases">
        <title>Sequencing and annotation of the Blastocystis hominis genome.</title>
        <authorList>
            <person name="Wincker P."/>
        </authorList>
    </citation>
    <scope>NUCLEOTIDE SEQUENCE</scope>
    <source>
        <strain evidence="9">Singapore isolate B</strain>
    </source>
</reference>
<evidence type="ECO:0000256" key="3">
    <source>
        <dbReference type="ARBA" id="ARBA00022777"/>
    </source>
</evidence>
<dbReference type="SUPFAM" id="SSF54211">
    <property type="entry name" value="Ribosomal protein S5 domain 2-like"/>
    <property type="match status" value="1"/>
</dbReference>
<evidence type="ECO:0000256" key="1">
    <source>
        <dbReference type="ARBA" id="ARBA00022679"/>
    </source>
</evidence>
<keyword evidence="10" id="KW-1185">Reference proteome</keyword>
<name>D8LXX9_BLAHO</name>
<dbReference type="Pfam" id="PF00288">
    <property type="entry name" value="GHMP_kinases_N"/>
    <property type="match status" value="1"/>
</dbReference>
<dbReference type="InParanoid" id="D8LXX9"/>
<keyword evidence="2" id="KW-0547">Nucleotide-binding</keyword>
<evidence type="ECO:0000256" key="2">
    <source>
        <dbReference type="ARBA" id="ARBA00022741"/>
    </source>
</evidence>